<comment type="similarity">
    <text evidence="10 11">Belongs to the TonB-dependent receptor family.</text>
</comment>
<feature type="domain" description="TonB-dependent receptor-like beta-barrel" evidence="13">
    <location>
        <begin position="298"/>
        <end position="699"/>
    </location>
</feature>
<evidence type="ECO:0000259" key="14">
    <source>
        <dbReference type="Pfam" id="PF07715"/>
    </source>
</evidence>
<keyword evidence="16" id="KW-1185">Reference proteome</keyword>
<evidence type="ECO:0000256" key="3">
    <source>
        <dbReference type="ARBA" id="ARBA00022452"/>
    </source>
</evidence>
<keyword evidence="4 10" id="KW-0812">Transmembrane</keyword>
<comment type="subcellular location">
    <subcellularLocation>
        <location evidence="1 10">Cell outer membrane</location>
        <topology evidence="1 10">Multi-pass membrane protein</topology>
    </subcellularLocation>
</comment>
<accession>I4C1L0</accession>
<evidence type="ECO:0000256" key="2">
    <source>
        <dbReference type="ARBA" id="ARBA00022448"/>
    </source>
</evidence>
<reference evidence="16" key="1">
    <citation type="submission" date="2012-06" db="EMBL/GenBank/DDBJ databases">
        <title>Complete sequence of chromosome of Desulfomonile tiedjei DSM 6799.</title>
        <authorList>
            <person name="Lucas S."/>
            <person name="Copeland A."/>
            <person name="Lapidus A."/>
            <person name="Glavina del Rio T."/>
            <person name="Dalin E."/>
            <person name="Tice H."/>
            <person name="Bruce D."/>
            <person name="Goodwin L."/>
            <person name="Pitluck S."/>
            <person name="Peters L."/>
            <person name="Ovchinnikova G."/>
            <person name="Zeytun A."/>
            <person name="Lu M."/>
            <person name="Kyrpides N."/>
            <person name="Mavromatis K."/>
            <person name="Ivanova N."/>
            <person name="Brettin T."/>
            <person name="Detter J.C."/>
            <person name="Han C."/>
            <person name="Larimer F."/>
            <person name="Land M."/>
            <person name="Hauser L."/>
            <person name="Markowitz V."/>
            <person name="Cheng J.-F."/>
            <person name="Hugenholtz P."/>
            <person name="Woyke T."/>
            <person name="Wu D."/>
            <person name="Spring S."/>
            <person name="Schroeder M."/>
            <person name="Brambilla E."/>
            <person name="Klenk H.-P."/>
            <person name="Eisen J.A."/>
        </authorList>
    </citation>
    <scope>NUCLEOTIDE SEQUENCE [LARGE SCALE GENOMIC DNA]</scope>
    <source>
        <strain evidence="16">ATCC 49306 / DSM 6799 / DCB-1</strain>
    </source>
</reference>
<dbReference type="Pfam" id="PF00593">
    <property type="entry name" value="TonB_dep_Rec_b-barrel"/>
    <property type="match status" value="1"/>
</dbReference>
<dbReference type="RefSeq" id="WP_014808607.1">
    <property type="nucleotide sequence ID" value="NC_018025.1"/>
</dbReference>
<dbReference type="GO" id="GO:0009279">
    <property type="term" value="C:cell outer membrane"/>
    <property type="evidence" value="ECO:0007669"/>
    <property type="project" value="UniProtKB-SubCell"/>
</dbReference>
<sequence>MSRFHSKYKKHLIVVFLIMGLTNLGDLLVWAQQAEPVPQLEPVDVEAPERRPQARGTTAPRAGADYDEPVPPRPSFDDRGGVSQVFSGNAMPESTSSLVTGKSQVSQSATSLPAQVQVITPQDIRGLNYWGDSSNLFMQVAGVKAVNWGQGLIGNGFSMRGFTTYGFTGVFVDGVPQNFPSAAGGSGEYDITWLAPEAIERVEIIKGPFSALYGDYVLAGVINIITKKSEPSPSVTFSGGSFGSFRAFGVFSRETWVPTPYLPYDYYNIEGYRDNSQISWVSPFNKISFPILGGILSVRYNYFSADWGAPGYWPIDWVKGGLVKRTSAFNTTDGGYTRRQEFVLNYAPACGERGLYGTLYVDRRNTIRYYSFNGATFATRYAPGQSARQDDRTYRGGRLYYNFVFGDMGSLIVGGETRQDRGEAQQYVTVDRQRRTTTYDYDMRLSNWAIFLQGQIKPAEYLKIVGGVRWDYFTEGFENLGRPQNSGKGFPFIQSPKIGFVMTPTPNFNIFGNVGQGFRSPTNLEMSTYRANARANFDLEPAQIQTYDLGFNVSLFGNLYLAADYYHTNMQREIRTVNGQPMAIGDTVRKGYEFEARFYPTNSQDFSVYGNYAWVDAKVIDPVTPGQFLVPEVSEHVIKAGVSMQRDFSRGRKVLADLYYEYTSGAPYYGSTTIPVFGPDYDVYNFKLTYTGNGWSSFLSIRCKPREYSNDFTWVMNNLLVFDPQPKWELASGLTYSFW</sequence>
<evidence type="ECO:0000256" key="6">
    <source>
        <dbReference type="ARBA" id="ARBA00023077"/>
    </source>
</evidence>
<dbReference type="GO" id="GO:0044718">
    <property type="term" value="P:siderophore transmembrane transport"/>
    <property type="evidence" value="ECO:0007669"/>
    <property type="project" value="TreeGrafter"/>
</dbReference>
<evidence type="ECO:0000256" key="10">
    <source>
        <dbReference type="PROSITE-ProRule" id="PRU01360"/>
    </source>
</evidence>
<evidence type="ECO:0000256" key="8">
    <source>
        <dbReference type="ARBA" id="ARBA00023170"/>
    </source>
</evidence>
<keyword evidence="8 15" id="KW-0675">Receptor</keyword>
<dbReference type="InterPro" id="IPR036942">
    <property type="entry name" value="Beta-barrel_TonB_sf"/>
</dbReference>
<evidence type="ECO:0000256" key="4">
    <source>
        <dbReference type="ARBA" id="ARBA00022692"/>
    </source>
</evidence>
<gene>
    <name evidence="15" type="ordered locus">Desti_0725</name>
</gene>
<evidence type="ECO:0000256" key="12">
    <source>
        <dbReference type="SAM" id="MobiDB-lite"/>
    </source>
</evidence>
<dbReference type="SUPFAM" id="SSF56935">
    <property type="entry name" value="Porins"/>
    <property type="match status" value="1"/>
</dbReference>
<feature type="domain" description="TonB-dependent receptor plug" evidence="14">
    <location>
        <begin position="111"/>
        <end position="221"/>
    </location>
</feature>
<dbReference type="PANTHER" id="PTHR30069:SF29">
    <property type="entry name" value="HEMOGLOBIN AND HEMOGLOBIN-HAPTOGLOBIN-BINDING PROTEIN 1-RELATED"/>
    <property type="match status" value="1"/>
</dbReference>
<dbReference type="HOGENOM" id="CLU_407554_0_0_7"/>
<evidence type="ECO:0000256" key="9">
    <source>
        <dbReference type="ARBA" id="ARBA00023237"/>
    </source>
</evidence>
<dbReference type="InterPro" id="IPR012910">
    <property type="entry name" value="Plug_dom"/>
</dbReference>
<dbReference type="Gene3D" id="2.40.170.20">
    <property type="entry name" value="TonB-dependent receptor, beta-barrel domain"/>
    <property type="match status" value="1"/>
</dbReference>
<evidence type="ECO:0000313" key="15">
    <source>
        <dbReference type="EMBL" id="AFM23451.1"/>
    </source>
</evidence>
<dbReference type="InterPro" id="IPR039426">
    <property type="entry name" value="TonB-dep_rcpt-like"/>
</dbReference>
<dbReference type="STRING" id="706587.Desti_0725"/>
<evidence type="ECO:0000313" key="16">
    <source>
        <dbReference type="Proteomes" id="UP000006055"/>
    </source>
</evidence>
<dbReference type="OrthoDB" id="9763670at2"/>
<dbReference type="PATRIC" id="fig|706587.4.peg.822"/>
<evidence type="ECO:0000256" key="11">
    <source>
        <dbReference type="RuleBase" id="RU003357"/>
    </source>
</evidence>
<proteinExistence type="inferred from homology"/>
<protein>
    <submittedName>
        <fullName evidence="15">Outer membrane receptor protein</fullName>
    </submittedName>
</protein>
<dbReference type="Pfam" id="PF07715">
    <property type="entry name" value="Plug"/>
    <property type="match status" value="1"/>
</dbReference>
<dbReference type="Gene3D" id="2.170.130.10">
    <property type="entry name" value="TonB-dependent receptor, plug domain"/>
    <property type="match status" value="1"/>
</dbReference>
<dbReference type="EMBL" id="CP003360">
    <property type="protein sequence ID" value="AFM23451.1"/>
    <property type="molecule type" value="Genomic_DNA"/>
</dbReference>
<dbReference type="PANTHER" id="PTHR30069">
    <property type="entry name" value="TONB-DEPENDENT OUTER MEMBRANE RECEPTOR"/>
    <property type="match status" value="1"/>
</dbReference>
<evidence type="ECO:0000256" key="5">
    <source>
        <dbReference type="ARBA" id="ARBA00022729"/>
    </source>
</evidence>
<dbReference type="InterPro" id="IPR000531">
    <property type="entry name" value="Beta-barrel_TonB"/>
</dbReference>
<dbReference type="KEGG" id="dti:Desti_0725"/>
<keyword evidence="2 10" id="KW-0813">Transport</keyword>
<evidence type="ECO:0000259" key="13">
    <source>
        <dbReference type="Pfam" id="PF00593"/>
    </source>
</evidence>
<dbReference type="InterPro" id="IPR037066">
    <property type="entry name" value="Plug_dom_sf"/>
</dbReference>
<keyword evidence="6 11" id="KW-0798">TonB box</keyword>
<feature type="compositionally biased region" description="Polar residues" evidence="12">
    <location>
        <begin position="84"/>
        <end position="102"/>
    </location>
</feature>
<evidence type="ECO:0000256" key="1">
    <source>
        <dbReference type="ARBA" id="ARBA00004571"/>
    </source>
</evidence>
<name>I4C1L0_DESTA</name>
<organism evidence="15 16">
    <name type="scientific">Desulfomonile tiedjei (strain ATCC 49306 / DSM 6799 / DCB-1)</name>
    <dbReference type="NCBI Taxonomy" id="706587"/>
    <lineage>
        <taxon>Bacteria</taxon>
        <taxon>Pseudomonadati</taxon>
        <taxon>Thermodesulfobacteriota</taxon>
        <taxon>Desulfomonilia</taxon>
        <taxon>Desulfomonilales</taxon>
        <taxon>Desulfomonilaceae</taxon>
        <taxon>Desulfomonile</taxon>
    </lineage>
</organism>
<keyword evidence="7 10" id="KW-0472">Membrane</keyword>
<evidence type="ECO:0000256" key="7">
    <source>
        <dbReference type="ARBA" id="ARBA00023136"/>
    </source>
</evidence>
<dbReference type="Proteomes" id="UP000006055">
    <property type="component" value="Chromosome"/>
</dbReference>
<dbReference type="GO" id="GO:0015344">
    <property type="term" value="F:siderophore uptake transmembrane transporter activity"/>
    <property type="evidence" value="ECO:0007669"/>
    <property type="project" value="TreeGrafter"/>
</dbReference>
<keyword evidence="5" id="KW-0732">Signal</keyword>
<dbReference type="PROSITE" id="PS52016">
    <property type="entry name" value="TONB_DEPENDENT_REC_3"/>
    <property type="match status" value="1"/>
</dbReference>
<dbReference type="eggNOG" id="COG4771">
    <property type="taxonomic scope" value="Bacteria"/>
</dbReference>
<feature type="region of interest" description="Disordered" evidence="12">
    <location>
        <begin position="40"/>
        <end position="102"/>
    </location>
</feature>
<dbReference type="AlphaFoldDB" id="I4C1L0"/>
<keyword evidence="3 10" id="KW-1134">Transmembrane beta strand</keyword>
<keyword evidence="9 10" id="KW-0998">Cell outer membrane</keyword>